<feature type="domain" description="FAD-binding PCMH-type" evidence="7">
    <location>
        <begin position="59"/>
        <end position="233"/>
    </location>
</feature>
<keyword evidence="4" id="KW-0274">FAD</keyword>
<evidence type="ECO:0000259" key="7">
    <source>
        <dbReference type="PROSITE" id="PS51387"/>
    </source>
</evidence>
<dbReference type="PANTHER" id="PTHR42973:SF39">
    <property type="entry name" value="FAD-BINDING PCMH-TYPE DOMAIN-CONTAINING PROTEIN"/>
    <property type="match status" value="1"/>
</dbReference>
<evidence type="ECO:0000256" key="2">
    <source>
        <dbReference type="ARBA" id="ARBA00005466"/>
    </source>
</evidence>
<name>A0A2I1HG38_9GLOM</name>
<dbReference type="InterPro" id="IPR012951">
    <property type="entry name" value="BBE"/>
</dbReference>
<dbReference type="GO" id="GO:0071949">
    <property type="term" value="F:FAD binding"/>
    <property type="evidence" value="ECO:0007669"/>
    <property type="project" value="InterPro"/>
</dbReference>
<keyword evidence="9" id="KW-1185">Reference proteome</keyword>
<keyword evidence="5" id="KW-0560">Oxidoreductase</keyword>
<accession>A0A2I1HG38</accession>
<gene>
    <name evidence="8" type="ORF">RhiirA4_511017</name>
</gene>
<dbReference type="PANTHER" id="PTHR42973">
    <property type="entry name" value="BINDING OXIDOREDUCTASE, PUTATIVE (AFU_ORTHOLOGUE AFUA_1G17690)-RELATED"/>
    <property type="match status" value="1"/>
</dbReference>
<dbReference type="InterPro" id="IPR036318">
    <property type="entry name" value="FAD-bd_PCMH-like_sf"/>
</dbReference>
<protein>
    <submittedName>
        <fullName evidence="8">FAD-binding domain-containing protein</fullName>
    </submittedName>
</protein>
<comment type="cofactor">
    <cofactor evidence="1">
        <name>FAD</name>
        <dbReference type="ChEBI" id="CHEBI:57692"/>
    </cofactor>
</comment>
<sequence>MKLIKQLDIVSLLLWCILLFNLIENISSYYPCLDSIEGPVIYPNDTQFPPLIIDQNIRVNYTPSVLVYAINNNDVKKAVICAIKSGTDIVPRSGGHSYEKYGLGGRNNTIVLDVSFINVVTVDSERGTVRIGAGNRLGDVYNKLSQAGFLIPAGSCPSVGVGGHALGGGFGYFSRKYGLACDNIVSMEMVDSKGNLLNISNSNRHRKLFFALRGAGGGSYGIVTYFEFSIHRKPQKVTYMSFEFDRTVKAQVQQLFYAFNKVGPSLSNDIGLKLRLRKDLLSITGVYLGPPRQAKKAMRRFLCDAPKPINPIGTQYIQKTFIESVETLSNSSKYDVFSPKHNPNFFKVKSFYINKGKALNETAINVLVDYLDKAKCTTLASFDLYGGVINDVYYDKTSFIHRNALYCLQLEANWKYKERDDQCVKEINDFGKEFQSNFTSPFSYQGFIDRELDNWQVRYYGNIFGKLIDIKKEYDSCNLFRFPQSIPVMI</sequence>
<dbReference type="InterPro" id="IPR006093">
    <property type="entry name" value="Oxy_OxRdtase_FAD_BS"/>
</dbReference>
<dbReference type="Pfam" id="PF01565">
    <property type="entry name" value="FAD_binding_4"/>
    <property type="match status" value="1"/>
</dbReference>
<dbReference type="InterPro" id="IPR006094">
    <property type="entry name" value="Oxid_FAD_bind_N"/>
</dbReference>
<evidence type="ECO:0000256" key="1">
    <source>
        <dbReference type="ARBA" id="ARBA00001974"/>
    </source>
</evidence>
<dbReference type="AlphaFoldDB" id="A0A2I1HG38"/>
<dbReference type="EMBL" id="LLXI01002723">
    <property type="protein sequence ID" value="PKY57839.1"/>
    <property type="molecule type" value="Genomic_DNA"/>
</dbReference>
<dbReference type="Gene3D" id="3.30.465.10">
    <property type="match status" value="1"/>
</dbReference>
<dbReference type="Gene3D" id="3.40.462.20">
    <property type="match status" value="1"/>
</dbReference>
<dbReference type="OrthoDB" id="415825at2759"/>
<dbReference type="SUPFAM" id="SSF56176">
    <property type="entry name" value="FAD-binding/transporter-associated domain-like"/>
    <property type="match status" value="1"/>
</dbReference>
<dbReference type="Pfam" id="PF08031">
    <property type="entry name" value="BBE"/>
    <property type="match status" value="1"/>
</dbReference>
<evidence type="ECO:0000256" key="5">
    <source>
        <dbReference type="ARBA" id="ARBA00023002"/>
    </source>
</evidence>
<dbReference type="InterPro" id="IPR016169">
    <property type="entry name" value="FAD-bd_PCMH_sub2"/>
</dbReference>
<proteinExistence type="inferred from homology"/>
<evidence type="ECO:0000313" key="8">
    <source>
        <dbReference type="EMBL" id="PKY57839.1"/>
    </source>
</evidence>
<dbReference type="VEuPathDB" id="FungiDB:RhiirA1_513396"/>
<reference evidence="8 9" key="1">
    <citation type="submission" date="2015-10" db="EMBL/GenBank/DDBJ databases">
        <title>Genome analyses suggest a sexual origin of heterokaryosis in a supposedly ancient asexual fungus.</title>
        <authorList>
            <person name="Ropars J."/>
            <person name="Sedzielewska K."/>
            <person name="Noel J."/>
            <person name="Charron P."/>
            <person name="Farinelli L."/>
            <person name="Marton T."/>
            <person name="Kruger M."/>
            <person name="Pelin A."/>
            <person name="Brachmann A."/>
            <person name="Corradi N."/>
        </authorList>
    </citation>
    <scope>NUCLEOTIDE SEQUENCE [LARGE SCALE GENOMIC DNA]</scope>
    <source>
        <strain evidence="8 9">A4</strain>
    </source>
</reference>
<dbReference type="PROSITE" id="PS51387">
    <property type="entry name" value="FAD_PCMH"/>
    <property type="match status" value="1"/>
</dbReference>
<keyword evidence="6" id="KW-0732">Signal</keyword>
<evidence type="ECO:0000313" key="9">
    <source>
        <dbReference type="Proteomes" id="UP000234323"/>
    </source>
</evidence>
<evidence type="ECO:0000256" key="3">
    <source>
        <dbReference type="ARBA" id="ARBA00022630"/>
    </source>
</evidence>
<feature type="chain" id="PRO_5014183782" evidence="6">
    <location>
        <begin position="29"/>
        <end position="490"/>
    </location>
</feature>
<organism evidence="8 9">
    <name type="scientific">Rhizophagus irregularis</name>
    <dbReference type="NCBI Taxonomy" id="588596"/>
    <lineage>
        <taxon>Eukaryota</taxon>
        <taxon>Fungi</taxon>
        <taxon>Fungi incertae sedis</taxon>
        <taxon>Mucoromycota</taxon>
        <taxon>Glomeromycotina</taxon>
        <taxon>Glomeromycetes</taxon>
        <taxon>Glomerales</taxon>
        <taxon>Glomeraceae</taxon>
        <taxon>Rhizophagus</taxon>
    </lineage>
</organism>
<evidence type="ECO:0000256" key="6">
    <source>
        <dbReference type="SAM" id="SignalP"/>
    </source>
</evidence>
<keyword evidence="3" id="KW-0285">Flavoprotein</keyword>
<dbReference type="InterPro" id="IPR016166">
    <property type="entry name" value="FAD-bd_PCMH"/>
</dbReference>
<comment type="similarity">
    <text evidence="2">Belongs to the oxygen-dependent FAD-linked oxidoreductase family.</text>
</comment>
<dbReference type="Proteomes" id="UP000234323">
    <property type="component" value="Unassembled WGS sequence"/>
</dbReference>
<feature type="signal peptide" evidence="6">
    <location>
        <begin position="1"/>
        <end position="28"/>
    </location>
</feature>
<comment type="caution">
    <text evidence="8">The sequence shown here is derived from an EMBL/GenBank/DDBJ whole genome shotgun (WGS) entry which is preliminary data.</text>
</comment>
<dbReference type="PROSITE" id="PS00862">
    <property type="entry name" value="OX2_COVAL_FAD"/>
    <property type="match status" value="1"/>
</dbReference>
<dbReference type="VEuPathDB" id="FungiDB:RhiirFUN_018637"/>
<dbReference type="GO" id="GO:0016491">
    <property type="term" value="F:oxidoreductase activity"/>
    <property type="evidence" value="ECO:0007669"/>
    <property type="project" value="UniProtKB-KW"/>
</dbReference>
<dbReference type="InterPro" id="IPR050416">
    <property type="entry name" value="FAD-linked_Oxidoreductase"/>
</dbReference>
<evidence type="ECO:0000256" key="4">
    <source>
        <dbReference type="ARBA" id="ARBA00022827"/>
    </source>
</evidence>
<dbReference type="VEuPathDB" id="FungiDB:FUN_019744"/>